<dbReference type="RefSeq" id="WP_159749828.1">
    <property type="nucleotide sequence ID" value="NZ_WUQX01000001.1"/>
</dbReference>
<evidence type="ECO:0000259" key="1">
    <source>
        <dbReference type="PROSITE" id="PS50994"/>
    </source>
</evidence>
<dbReference type="EMBL" id="WUQX01000001">
    <property type="protein sequence ID" value="MXP74503.1"/>
    <property type="molecule type" value="Genomic_DNA"/>
</dbReference>
<dbReference type="InterPro" id="IPR001584">
    <property type="entry name" value="Integrase_cat-core"/>
</dbReference>
<dbReference type="AlphaFoldDB" id="A0A7X3SHL2"/>
<gene>
    <name evidence="2" type="ORF">GN277_03525</name>
</gene>
<name>A0A7X3SHL2_9FIRM</name>
<dbReference type="GO" id="GO:0015074">
    <property type="term" value="P:DNA integration"/>
    <property type="evidence" value="ECO:0007669"/>
    <property type="project" value="InterPro"/>
</dbReference>
<feature type="domain" description="Integrase catalytic" evidence="1">
    <location>
        <begin position="136"/>
        <end position="319"/>
    </location>
</feature>
<reference evidence="2 3" key="1">
    <citation type="submission" date="2019-12" db="EMBL/GenBank/DDBJ databases">
        <title>Sporaefaciens musculi gen. nov., sp. nov., a novel bacterium isolated from the caecum of an obese mouse.</title>
        <authorList>
            <person name="Rasmussen T.S."/>
            <person name="Streidl T."/>
            <person name="Hitch T.C.A."/>
            <person name="Wortmann E."/>
            <person name="Deptula P."/>
            <person name="Hansen M."/>
            <person name="Nielsen D.S."/>
            <person name="Clavel T."/>
            <person name="Vogensen F.K."/>
        </authorList>
    </citation>
    <scope>NUCLEOTIDE SEQUENCE [LARGE SCALE GENOMIC DNA]</scope>
    <source>
        <strain evidence="2 3">WCA-9-b2</strain>
    </source>
</reference>
<evidence type="ECO:0000313" key="2">
    <source>
        <dbReference type="EMBL" id="MXP74503.1"/>
    </source>
</evidence>
<dbReference type="Proteomes" id="UP000460412">
    <property type="component" value="Unassembled WGS sequence"/>
</dbReference>
<keyword evidence="3" id="KW-1185">Reference proteome</keyword>
<dbReference type="Pfam" id="PF22483">
    <property type="entry name" value="Mu-transpos_C_2"/>
    <property type="match status" value="1"/>
</dbReference>
<dbReference type="PANTHER" id="PTHR35004:SF8">
    <property type="entry name" value="TRANSPOSASE RV3428C-RELATED"/>
    <property type="match status" value="1"/>
</dbReference>
<protein>
    <submittedName>
        <fullName evidence="2">IS21 family transposase</fullName>
    </submittedName>
</protein>
<dbReference type="PROSITE" id="PS50994">
    <property type="entry name" value="INTEGRASE"/>
    <property type="match status" value="1"/>
</dbReference>
<dbReference type="InterPro" id="IPR054353">
    <property type="entry name" value="IstA-like_C"/>
</dbReference>
<evidence type="ECO:0000313" key="3">
    <source>
        <dbReference type="Proteomes" id="UP000460412"/>
    </source>
</evidence>
<dbReference type="NCBIfam" id="NF033546">
    <property type="entry name" value="transpos_IS21"/>
    <property type="match status" value="1"/>
</dbReference>
<organism evidence="2 3">
    <name type="scientific">Sporofaciens musculi</name>
    <dbReference type="NCBI Taxonomy" id="2681861"/>
    <lineage>
        <taxon>Bacteria</taxon>
        <taxon>Bacillati</taxon>
        <taxon>Bacillota</taxon>
        <taxon>Clostridia</taxon>
        <taxon>Lachnospirales</taxon>
        <taxon>Lachnospiraceae</taxon>
        <taxon>Sporofaciens</taxon>
    </lineage>
</organism>
<sequence>MQSYATIIGVVELRLQKQSYTTVQKRYSIGSSTVTLIMKRFKELGLSLDDLKRMEPVKVEKAFYPPENLRHQDIPLPDFEAIHDRMIAMGKNADLGFLWLEYKEQHPDGYQQSQFYHLYRRFMEENYGSRNASMPVERIPGQKMYIDWVGDQPELLVDPETGEIHKVHLFTTTLGFSSYIYAEAFMDEKLPNFISGVVHALSFYGAIPQYLVPDNLKTAVTRHTKDELILNSAFADLEEFYDTIVLPPPPRKPKGKATVENHVKFLEIHLVEKLKESVFTDLSMLNDRIMELVSGINQRNFKKKSDIRFTRKDAYTKYDKPHMKPLPGANYTLCDYKYFLHVPNNYHLEYDGHYYSVPYRYLKEPAVLKATISEVRICDKNNKLICRHARSYKTFPLYITEENHMPANHQYYKELNSKDGAYYRRWASVYGEYMEILVDRILRSAKHEEQAYNSCNGILHSCKNISHTIVEEAAERCVKANACKYTYFKKVLNTVRNEKYGKCQTGQMPVHENIRGRDFYK</sequence>
<accession>A0A7X3SHL2</accession>
<dbReference type="PANTHER" id="PTHR35004">
    <property type="entry name" value="TRANSPOSASE RV3428C-RELATED"/>
    <property type="match status" value="1"/>
</dbReference>
<proteinExistence type="predicted"/>
<comment type="caution">
    <text evidence="2">The sequence shown here is derived from an EMBL/GenBank/DDBJ whole genome shotgun (WGS) entry which is preliminary data.</text>
</comment>